<dbReference type="GO" id="GO:0004364">
    <property type="term" value="F:glutathione transferase activity"/>
    <property type="evidence" value="ECO:0007669"/>
    <property type="project" value="UniProtKB-EC"/>
</dbReference>
<dbReference type="PANTHER" id="PTHR21366">
    <property type="entry name" value="GLYOXALASE FAMILY PROTEIN"/>
    <property type="match status" value="1"/>
</dbReference>
<evidence type="ECO:0000313" key="4">
    <source>
        <dbReference type="Proteomes" id="UP000244932"/>
    </source>
</evidence>
<dbReference type="GO" id="GO:0046872">
    <property type="term" value="F:metal ion binding"/>
    <property type="evidence" value="ECO:0007669"/>
    <property type="project" value="UniProtKB-KW"/>
</dbReference>
<dbReference type="InterPro" id="IPR037523">
    <property type="entry name" value="VOC_core"/>
</dbReference>
<accession>A0A2R8A9I3</accession>
<dbReference type="InterPro" id="IPR029068">
    <property type="entry name" value="Glyas_Bleomycin-R_OHBP_Dase"/>
</dbReference>
<keyword evidence="1" id="KW-0479">Metal-binding</keyword>
<name>A0A2R8A9I3_9RHOB</name>
<dbReference type="PANTHER" id="PTHR21366:SF14">
    <property type="entry name" value="GLYOXALASE DOMAIN-CONTAINING PROTEIN 5"/>
    <property type="match status" value="1"/>
</dbReference>
<feature type="domain" description="VOC" evidence="2">
    <location>
        <begin position="4"/>
        <end position="113"/>
    </location>
</feature>
<dbReference type="PROSITE" id="PS51819">
    <property type="entry name" value="VOC"/>
    <property type="match status" value="1"/>
</dbReference>
<dbReference type="RefSeq" id="WP_108781643.1">
    <property type="nucleotide sequence ID" value="NZ_OMKW01000002.1"/>
</dbReference>
<dbReference type="Gene3D" id="3.10.180.10">
    <property type="entry name" value="2,3-Dihydroxybiphenyl 1,2-Dioxygenase, domain 1"/>
    <property type="match status" value="1"/>
</dbReference>
<dbReference type="SUPFAM" id="SSF54593">
    <property type="entry name" value="Glyoxalase/Bleomycin resistance protein/Dihydroxybiphenyl dioxygenase"/>
    <property type="match status" value="1"/>
</dbReference>
<evidence type="ECO:0000259" key="2">
    <source>
        <dbReference type="PROSITE" id="PS51819"/>
    </source>
</evidence>
<dbReference type="OrthoDB" id="9792626at2"/>
<dbReference type="InterPro" id="IPR004360">
    <property type="entry name" value="Glyas_Fos-R_dOase_dom"/>
</dbReference>
<dbReference type="Proteomes" id="UP000244932">
    <property type="component" value="Unassembled WGS sequence"/>
</dbReference>
<gene>
    <name evidence="3" type="primary">fosA</name>
    <name evidence="3" type="ORF">POI8812_01197</name>
</gene>
<dbReference type="EC" id="2.5.1.18" evidence="3"/>
<keyword evidence="3" id="KW-0808">Transferase</keyword>
<dbReference type="GO" id="GO:0004462">
    <property type="term" value="F:lactoylglutathione lyase activity"/>
    <property type="evidence" value="ECO:0007669"/>
    <property type="project" value="InterPro"/>
</dbReference>
<dbReference type="EMBL" id="OMKW01000002">
    <property type="protein sequence ID" value="SPF28894.1"/>
    <property type="molecule type" value="Genomic_DNA"/>
</dbReference>
<dbReference type="InterPro" id="IPR018146">
    <property type="entry name" value="Glyoxalase_1_CS"/>
</dbReference>
<reference evidence="3 4" key="1">
    <citation type="submission" date="2018-03" db="EMBL/GenBank/DDBJ databases">
        <authorList>
            <person name="Keele B.F."/>
        </authorList>
    </citation>
    <scope>NUCLEOTIDE SEQUENCE [LARGE SCALE GENOMIC DNA]</scope>
    <source>
        <strain evidence="3 4">CeCT 8812</strain>
    </source>
</reference>
<evidence type="ECO:0000313" key="3">
    <source>
        <dbReference type="EMBL" id="SPF28894.1"/>
    </source>
</evidence>
<evidence type="ECO:0000256" key="1">
    <source>
        <dbReference type="ARBA" id="ARBA00022723"/>
    </source>
</evidence>
<proteinExistence type="predicted"/>
<protein>
    <submittedName>
        <fullName evidence="3">Glutathione transferase FosA</fullName>
        <ecNumber evidence="3">2.5.1.18</ecNumber>
    </submittedName>
</protein>
<keyword evidence="4" id="KW-1185">Reference proteome</keyword>
<organism evidence="3 4">
    <name type="scientific">Pontivivens insulae</name>
    <dbReference type="NCBI Taxonomy" id="1639689"/>
    <lineage>
        <taxon>Bacteria</taxon>
        <taxon>Pseudomonadati</taxon>
        <taxon>Pseudomonadota</taxon>
        <taxon>Alphaproteobacteria</taxon>
        <taxon>Rhodobacterales</taxon>
        <taxon>Paracoccaceae</taxon>
        <taxon>Pontivivens</taxon>
    </lineage>
</organism>
<dbReference type="PROSITE" id="PS00934">
    <property type="entry name" value="GLYOXALASE_I_1"/>
    <property type="match status" value="1"/>
</dbReference>
<sequence>MIRGLNHVTLAVRDLDRALAFYRDAMGLEVARVFEGGAYLSAGDLWLCLSKDTATTPTADYTHVAFDVAEADLPALTARLMAHGARQWKENRSEGGSFYFLDPDGHRLELHAGSLASRLAHMDRVRRQECGA</sequence>
<dbReference type="AlphaFoldDB" id="A0A2R8A9I3"/>
<dbReference type="Pfam" id="PF00903">
    <property type="entry name" value="Glyoxalase"/>
    <property type="match status" value="1"/>
</dbReference>
<dbReference type="InterPro" id="IPR050383">
    <property type="entry name" value="GlyoxalaseI/FosfomycinResist"/>
</dbReference>